<dbReference type="Gene3D" id="3.20.20.70">
    <property type="entry name" value="Aldolase class I"/>
    <property type="match status" value="1"/>
</dbReference>
<organism evidence="13">
    <name type="scientific">Candidatus Kentrum sp. SD</name>
    <dbReference type="NCBI Taxonomy" id="2126332"/>
    <lineage>
        <taxon>Bacteria</taxon>
        <taxon>Pseudomonadati</taxon>
        <taxon>Pseudomonadota</taxon>
        <taxon>Gammaproteobacteria</taxon>
        <taxon>Candidatus Kentrum</taxon>
    </lineage>
</organism>
<dbReference type="PANTHER" id="PTHR11098">
    <property type="entry name" value="NICOTINATE PHOSPHORIBOSYLTRANSFERASE"/>
    <property type="match status" value="1"/>
</dbReference>
<accession>A0A450YWC9</accession>
<reference evidence="13" key="1">
    <citation type="submission" date="2019-02" db="EMBL/GenBank/DDBJ databases">
        <authorList>
            <person name="Gruber-Vodicka R. H."/>
            <person name="Seah K. B. B."/>
        </authorList>
    </citation>
    <scope>NUCLEOTIDE SEQUENCE</scope>
    <source>
        <strain evidence="13">BECK_S1320</strain>
        <strain evidence="12">BECK_S1321</strain>
    </source>
</reference>
<dbReference type="PANTHER" id="PTHR11098:SF1">
    <property type="entry name" value="NICOTINATE PHOSPHORIBOSYLTRANSFERASE"/>
    <property type="match status" value="1"/>
</dbReference>
<proteinExistence type="inferred from homology"/>
<comment type="pathway">
    <text evidence="1 9">Cofactor biosynthesis; NAD(+) biosynthesis; nicotinate D-ribonucleotide from nicotinate: step 1/1.</text>
</comment>
<dbReference type="GO" id="GO:0004516">
    <property type="term" value="F:nicotinate phosphoribosyltransferase activity"/>
    <property type="evidence" value="ECO:0007669"/>
    <property type="project" value="UniProtKB-UniRule"/>
</dbReference>
<comment type="similarity">
    <text evidence="2 9">Belongs to the NAPRTase family.</text>
</comment>
<keyword evidence="4" id="KW-0597">Phosphoprotein</keyword>
<dbReference type="SUPFAM" id="SSF51690">
    <property type="entry name" value="Nicotinate/Quinolinate PRTase C-terminal domain-like"/>
    <property type="match status" value="1"/>
</dbReference>
<dbReference type="Pfam" id="PF17767">
    <property type="entry name" value="NAPRTase_N"/>
    <property type="match status" value="1"/>
</dbReference>
<gene>
    <name evidence="13" type="ORF">BECKSD772E_GA0070983_106113</name>
    <name evidence="12" type="ORF">BECKSD772F_GA0070984_105913</name>
</gene>
<dbReference type="CDD" id="cd01570">
    <property type="entry name" value="NAPRTase_A"/>
    <property type="match status" value="1"/>
</dbReference>
<keyword evidence="7 9" id="KW-0808">Transferase</keyword>
<comment type="PTM">
    <text evidence="9">Transiently phosphorylated on a His residue during the reaction cycle. Phosphorylation strongly increases the affinity for substrates and increases the rate of nicotinate D-ribonucleotide production. Dephosphorylation regenerates the low-affinity form of the enzyme, leading to product release.</text>
</comment>
<dbReference type="Gene3D" id="3.20.140.10">
    <property type="entry name" value="nicotinate phosphoribosyltransferase"/>
    <property type="match status" value="1"/>
</dbReference>
<evidence type="ECO:0000256" key="5">
    <source>
        <dbReference type="ARBA" id="ARBA00022598"/>
    </source>
</evidence>
<dbReference type="InterPro" id="IPR002638">
    <property type="entry name" value="Quinolinate_PRibosylTrfase_C"/>
</dbReference>
<keyword evidence="13" id="KW-0328">Glycosyltransferase</keyword>
<evidence type="ECO:0000313" key="13">
    <source>
        <dbReference type="EMBL" id="VFK45823.1"/>
    </source>
</evidence>
<dbReference type="GO" id="GO:0034355">
    <property type="term" value="P:NAD+ biosynthetic process via the salvage pathway"/>
    <property type="evidence" value="ECO:0007669"/>
    <property type="project" value="TreeGrafter"/>
</dbReference>
<dbReference type="NCBIfam" id="TIGR01513">
    <property type="entry name" value="NAPRTase_put"/>
    <property type="match status" value="1"/>
</dbReference>
<dbReference type="GO" id="GO:0047280">
    <property type="term" value="F:nicotinamide phosphoribosyltransferase activity"/>
    <property type="evidence" value="ECO:0007669"/>
    <property type="project" value="UniProtKB-ARBA"/>
</dbReference>
<dbReference type="GO" id="GO:0004514">
    <property type="term" value="F:nicotinate-nucleotide diphosphorylase (carboxylating) activity"/>
    <property type="evidence" value="ECO:0007669"/>
    <property type="project" value="InterPro"/>
</dbReference>
<evidence type="ECO:0000256" key="8">
    <source>
        <dbReference type="ARBA" id="ARBA00048668"/>
    </source>
</evidence>
<dbReference type="EC" id="6.3.4.21" evidence="3 9"/>
<comment type="function">
    <text evidence="9">Catalyzes the first step in the biosynthesis of NAD from nicotinic acid, the ATP-dependent synthesis of beta-nicotinate D-ribonucleotide from nicotinate and 5-phospho-D-ribose 1-phosphate.</text>
</comment>
<dbReference type="InterPro" id="IPR006405">
    <property type="entry name" value="Nic_PRibTrfase_pncB"/>
</dbReference>
<evidence type="ECO:0000256" key="6">
    <source>
        <dbReference type="ARBA" id="ARBA00022642"/>
    </source>
</evidence>
<evidence type="ECO:0000256" key="9">
    <source>
        <dbReference type="RuleBase" id="RU365100"/>
    </source>
</evidence>
<evidence type="ECO:0000313" key="12">
    <source>
        <dbReference type="EMBL" id="VFK40388.1"/>
    </source>
</evidence>
<evidence type="ECO:0000256" key="7">
    <source>
        <dbReference type="ARBA" id="ARBA00022679"/>
    </source>
</evidence>
<dbReference type="InterPro" id="IPR040727">
    <property type="entry name" value="NAPRTase_N"/>
</dbReference>
<dbReference type="InterPro" id="IPR036068">
    <property type="entry name" value="Nicotinate_pribotase-like_C"/>
</dbReference>
<dbReference type="EMBL" id="CAADFR010000059">
    <property type="protein sequence ID" value="VFK40388.1"/>
    <property type="molecule type" value="Genomic_DNA"/>
</dbReference>
<evidence type="ECO:0000256" key="1">
    <source>
        <dbReference type="ARBA" id="ARBA00004952"/>
    </source>
</evidence>
<dbReference type="InterPro" id="IPR013785">
    <property type="entry name" value="Aldolase_TIM"/>
</dbReference>
<dbReference type="FunFam" id="3.20.20.70:FF:000076">
    <property type="entry name" value="Nicotinate phosphoribosyltransferase"/>
    <property type="match status" value="1"/>
</dbReference>
<dbReference type="PIRSF" id="PIRSF000484">
    <property type="entry name" value="NAPRT"/>
    <property type="match status" value="1"/>
</dbReference>
<sequence length="461" mass="50780">MNAKDKNNHFAGKASSHGRFALFTDLYELTMMQAYFEEDLHDSAVFSLFVRRLPARRNFLLACGLDSVLDLLENLRFNEEDIDYLASIGKFSDRFLDWLRDFRFTGDIHAMPEGTPVFANESILEVVAPLPQAQIIETLVMNQIQLQTMLASKAQRVVAAARGRPVVDFASRRMHGIDAALKGARAFYIAGVSATSNVLAGKRYGLPLAGTMAHSYIQAHEDEATALSAFVHLYPDTVLLVDTYDTIAGVRKVIDLLHSLGEELHIKAVRLDSGDLSSLSKEVRRMLDEADLGRVGIFVSGGLEENAVADLVSIGAPIDGFGVGTEMGVAGDAPSLDIVYKLCEYAGRGRIKLSSGKPVLPGRKQVFRVERDGRDVMDIIARADEDIHEGRPLLAPVMKQGRRLSNRQSGETMEIARTHAENRIARLPEGIREITKAELPYPVEASAALSRYREEVASARI</sequence>
<name>A0A450YWC9_9GAMM</name>
<evidence type="ECO:0000259" key="11">
    <source>
        <dbReference type="Pfam" id="PF17767"/>
    </source>
</evidence>
<protein>
    <recommendedName>
        <fullName evidence="3 9">Nicotinate phosphoribosyltransferase</fullName>
        <ecNumber evidence="3 9">6.3.4.21</ecNumber>
    </recommendedName>
</protein>
<feature type="domain" description="Quinolinate phosphoribosyl transferase C-terminal" evidence="10">
    <location>
        <begin position="151"/>
        <end position="325"/>
    </location>
</feature>
<evidence type="ECO:0000256" key="3">
    <source>
        <dbReference type="ARBA" id="ARBA00013236"/>
    </source>
</evidence>
<evidence type="ECO:0000256" key="4">
    <source>
        <dbReference type="ARBA" id="ARBA00022553"/>
    </source>
</evidence>
<keyword evidence="6 9" id="KW-0662">Pyridine nucleotide biosynthesis</keyword>
<dbReference type="Pfam" id="PF01729">
    <property type="entry name" value="QRPTase_C"/>
    <property type="match status" value="1"/>
</dbReference>
<dbReference type="NCBIfam" id="NF006696">
    <property type="entry name" value="PRK09243.1-3"/>
    <property type="match status" value="1"/>
</dbReference>
<dbReference type="AlphaFoldDB" id="A0A450YWC9"/>
<dbReference type="UniPathway" id="UPA00253">
    <property type="reaction ID" value="UER00457"/>
</dbReference>
<comment type="catalytic activity">
    <reaction evidence="8 9">
        <text>5-phospho-alpha-D-ribose 1-diphosphate + nicotinate + ATP + H2O = nicotinate beta-D-ribonucleotide + ADP + phosphate + diphosphate</text>
        <dbReference type="Rhea" id="RHEA:36163"/>
        <dbReference type="ChEBI" id="CHEBI:15377"/>
        <dbReference type="ChEBI" id="CHEBI:30616"/>
        <dbReference type="ChEBI" id="CHEBI:32544"/>
        <dbReference type="ChEBI" id="CHEBI:33019"/>
        <dbReference type="ChEBI" id="CHEBI:43474"/>
        <dbReference type="ChEBI" id="CHEBI:57502"/>
        <dbReference type="ChEBI" id="CHEBI:58017"/>
        <dbReference type="ChEBI" id="CHEBI:456216"/>
        <dbReference type="EC" id="6.3.4.21"/>
    </reaction>
</comment>
<dbReference type="InterPro" id="IPR007229">
    <property type="entry name" value="Nic_PRibTrfase-Fam"/>
</dbReference>
<dbReference type="EMBL" id="CAADFU010000061">
    <property type="protein sequence ID" value="VFK45823.1"/>
    <property type="molecule type" value="Genomic_DNA"/>
</dbReference>
<dbReference type="SUPFAM" id="SSF54675">
    <property type="entry name" value="Nicotinate/Quinolinate PRTase N-terminal domain-like"/>
    <property type="match status" value="1"/>
</dbReference>
<dbReference type="NCBIfam" id="NF009131">
    <property type="entry name" value="PRK12484.1"/>
    <property type="match status" value="1"/>
</dbReference>
<dbReference type="GO" id="GO:0005829">
    <property type="term" value="C:cytosol"/>
    <property type="evidence" value="ECO:0007669"/>
    <property type="project" value="TreeGrafter"/>
</dbReference>
<evidence type="ECO:0000256" key="2">
    <source>
        <dbReference type="ARBA" id="ARBA00010897"/>
    </source>
</evidence>
<feature type="domain" description="Nicotinate phosphoribosyltransferase N-terminal" evidence="11">
    <location>
        <begin position="22"/>
        <end position="144"/>
    </location>
</feature>
<keyword evidence="5 9" id="KW-0436">Ligase</keyword>
<evidence type="ECO:0000259" key="10">
    <source>
        <dbReference type="Pfam" id="PF01729"/>
    </source>
</evidence>